<evidence type="ECO:0000256" key="5">
    <source>
        <dbReference type="ARBA" id="ARBA00022889"/>
    </source>
</evidence>
<keyword evidence="3" id="KW-0677">Repeat</keyword>
<feature type="domain" description="Cadherin" evidence="9">
    <location>
        <begin position="851"/>
        <end position="973"/>
    </location>
</feature>
<dbReference type="OrthoDB" id="6252479at2759"/>
<dbReference type="GO" id="GO:0005509">
    <property type="term" value="F:calcium ion binding"/>
    <property type="evidence" value="ECO:0007669"/>
    <property type="project" value="UniProtKB-UniRule"/>
</dbReference>
<dbReference type="CDD" id="cd11304">
    <property type="entry name" value="Cadherin_repeat"/>
    <property type="match status" value="5"/>
</dbReference>
<dbReference type="PROSITE" id="PS00232">
    <property type="entry name" value="CADHERIN_1"/>
    <property type="match status" value="2"/>
</dbReference>
<feature type="domain" description="Cadherin" evidence="9">
    <location>
        <begin position="974"/>
        <end position="1083"/>
    </location>
</feature>
<feature type="domain" description="Cadherin" evidence="9">
    <location>
        <begin position="719"/>
        <end position="847"/>
    </location>
</feature>
<evidence type="ECO:0000256" key="4">
    <source>
        <dbReference type="ARBA" id="ARBA00022837"/>
    </source>
</evidence>
<dbReference type="PRINTS" id="PR00205">
    <property type="entry name" value="CADHERIN"/>
</dbReference>
<feature type="domain" description="Cadherin" evidence="9">
    <location>
        <begin position="454"/>
        <end position="559"/>
    </location>
</feature>
<evidence type="ECO:0000259" key="9">
    <source>
        <dbReference type="PROSITE" id="PS50268"/>
    </source>
</evidence>
<dbReference type="PROSITE" id="PS50268">
    <property type="entry name" value="CADHERIN_2"/>
    <property type="match status" value="7"/>
</dbReference>
<dbReference type="SUPFAM" id="SSF49313">
    <property type="entry name" value="Cadherin-like"/>
    <property type="match status" value="6"/>
</dbReference>
<dbReference type="Gene3D" id="2.60.40.60">
    <property type="entry name" value="Cadherins"/>
    <property type="match status" value="8"/>
</dbReference>
<dbReference type="InterPro" id="IPR002126">
    <property type="entry name" value="Cadherin-like_dom"/>
</dbReference>
<evidence type="ECO:0000256" key="7">
    <source>
        <dbReference type="ARBA" id="ARBA00023136"/>
    </source>
</evidence>
<keyword evidence="6" id="KW-1133">Transmembrane helix</keyword>
<dbReference type="AlphaFoldDB" id="A0A3P6HY25"/>
<proteinExistence type="predicted"/>
<evidence type="ECO:0000313" key="11">
    <source>
        <dbReference type="Proteomes" id="UP000267029"/>
    </source>
</evidence>
<evidence type="ECO:0000313" key="10">
    <source>
        <dbReference type="EMBL" id="VDD80559.1"/>
    </source>
</evidence>
<organism evidence="10 11">
    <name type="scientific">Mesocestoides corti</name>
    <name type="common">Flatworm</name>
    <dbReference type="NCBI Taxonomy" id="53468"/>
    <lineage>
        <taxon>Eukaryota</taxon>
        <taxon>Metazoa</taxon>
        <taxon>Spiralia</taxon>
        <taxon>Lophotrochozoa</taxon>
        <taxon>Platyhelminthes</taxon>
        <taxon>Cestoda</taxon>
        <taxon>Eucestoda</taxon>
        <taxon>Cyclophyllidea</taxon>
        <taxon>Mesocestoididae</taxon>
        <taxon>Mesocestoides</taxon>
    </lineage>
</organism>
<evidence type="ECO:0000256" key="1">
    <source>
        <dbReference type="ARBA" id="ARBA00004370"/>
    </source>
</evidence>
<accession>A0A3P6HY25</accession>
<evidence type="ECO:0000256" key="3">
    <source>
        <dbReference type="ARBA" id="ARBA00022737"/>
    </source>
</evidence>
<dbReference type="GO" id="GO:0005886">
    <property type="term" value="C:plasma membrane"/>
    <property type="evidence" value="ECO:0007669"/>
    <property type="project" value="InterPro"/>
</dbReference>
<feature type="domain" description="Cadherin" evidence="9">
    <location>
        <begin position="18"/>
        <end position="107"/>
    </location>
</feature>
<dbReference type="InterPro" id="IPR020894">
    <property type="entry name" value="Cadherin_CS"/>
</dbReference>
<dbReference type="GO" id="GO:0007156">
    <property type="term" value="P:homophilic cell adhesion via plasma membrane adhesion molecules"/>
    <property type="evidence" value="ECO:0007669"/>
    <property type="project" value="InterPro"/>
</dbReference>
<keyword evidence="7" id="KW-0472">Membrane</keyword>
<reference evidence="10 11" key="1">
    <citation type="submission" date="2018-10" db="EMBL/GenBank/DDBJ databases">
        <authorList>
            <consortium name="Pathogen Informatics"/>
        </authorList>
    </citation>
    <scope>NUCLEOTIDE SEQUENCE [LARGE SCALE GENOMIC DNA]</scope>
</reference>
<keyword evidence="4 8" id="KW-0106">Calcium</keyword>
<evidence type="ECO:0000256" key="8">
    <source>
        <dbReference type="PROSITE-ProRule" id="PRU00043"/>
    </source>
</evidence>
<dbReference type="EMBL" id="UXSR01005272">
    <property type="protein sequence ID" value="VDD80559.1"/>
    <property type="molecule type" value="Genomic_DNA"/>
</dbReference>
<dbReference type="InterPro" id="IPR015919">
    <property type="entry name" value="Cadherin-like_sf"/>
</dbReference>
<feature type="domain" description="Cadherin" evidence="9">
    <location>
        <begin position="346"/>
        <end position="453"/>
    </location>
</feature>
<keyword evidence="5" id="KW-0130">Cell adhesion</keyword>
<comment type="subcellular location">
    <subcellularLocation>
        <location evidence="1">Membrane</location>
    </subcellularLocation>
</comment>
<keyword evidence="2" id="KW-0812">Transmembrane</keyword>
<dbReference type="PANTHER" id="PTHR24025:SF23">
    <property type="entry name" value="NEURAL-CADHERIN"/>
    <property type="match status" value="1"/>
</dbReference>
<dbReference type="STRING" id="53468.A0A3P6HY25"/>
<name>A0A3P6HY25_MESCO</name>
<feature type="domain" description="Cadherin" evidence="9">
    <location>
        <begin position="108"/>
        <end position="234"/>
    </location>
</feature>
<dbReference type="GO" id="GO:0005911">
    <property type="term" value="C:cell-cell junction"/>
    <property type="evidence" value="ECO:0007669"/>
    <property type="project" value="TreeGrafter"/>
</dbReference>
<dbReference type="InterPro" id="IPR050971">
    <property type="entry name" value="Cadherin-domain_protein"/>
</dbReference>
<dbReference type="Pfam" id="PF00028">
    <property type="entry name" value="Cadherin"/>
    <property type="match status" value="2"/>
</dbReference>
<evidence type="ECO:0000256" key="6">
    <source>
        <dbReference type="ARBA" id="ARBA00022989"/>
    </source>
</evidence>
<gene>
    <name evidence="10" type="ORF">MCOS_LOCUS6562</name>
</gene>
<dbReference type="Proteomes" id="UP000267029">
    <property type="component" value="Unassembled WGS sequence"/>
</dbReference>
<dbReference type="SMART" id="SM00112">
    <property type="entry name" value="CA"/>
    <property type="match status" value="6"/>
</dbReference>
<protein>
    <recommendedName>
        <fullName evidence="9">Cadherin domain-containing protein</fullName>
    </recommendedName>
</protein>
<sequence>MTNEPRLGVPEPFNGQPSGAVVFSIIGSPEVRSTFSTETVKLGGFYFLRLRTNNNAEFNTKKRSIYAFDVQAVFQSQKIGDRPPIKLSNQTHIVIRVIDRNDNCPFFSQDTFHWTVFENATLFTRIGTVSATDADTGISGQIYFVLQPERTIVPFRIDARSGDVFPTKSLAIKRGKSSHIEQTTYLSMYEGLEDYSFRVIARHRGNLSHVPCEFVIHAQVNIRIQAVRSSGPKINSVLFSDIPKPGAPGTAYASIKVTSPSDPQNIQLTIIETEAMAIFELVRVGFQPEWLLRLKAQYPLLSLNSRIGVTLKAVDTEYASVENIPSTSQDFLDVALLPWPMFRIHLPREIKVSVSEVALVNSTIFIINPKLDYYIHNSSFLFSQLEKNEELPFEITKTGAVVVTKSVDLETLRTNLVEVPFTVVDQNNILLSSLADSKLVINIIDYNEHDPVISNSVAERSIPESLPVGSEVLQIEAYDPDFSATRLSFSLFDEDKLPFIFSTTKPGSLILKTRLDAETMPAEFHIKVKVSDSGLPFPRSAIVIYVIRIIDVNEFSPVFVEKSCSAQLAVTSHGQIQILAPSGLELGSFFAEDLDRDGSSTVQIRLASTTVTRPCFKIDPVSGRLLLICSNIGPPGTTVSVYLEATDGNRTSEQPFELKINLVQADYGHVFSKSCQPSNIYEKVQEQKQKRTDYEHLISNSTSIDSFFKRFDVESAPSLSIPPTIKIPENLPIGTPILHFGARFVDPLKPDRVHRLVYGVEAQKTLMATGAMMTPPYQAFCLRGKSTSDVDTDEEMTLEVAAPIDREAFSAFLLSIQVCVLQESLGPCVTSNLTIHIEDLPDEPPKFVMENKNAHTFSVSENDLEGSFIGQMFAEDGDAESKLRFSLRNFKDTFRIHHRTGRISLKKKLDRELVDSYLLTVKVRDVLDLPPLASPSHLHALALNATPDWALVRTATTYVRVNVLDTNDNRPEFIATYDNLVVPADLPEGAYVTTLRARDADSGHNAVLQYSLFGGEADKMCFDCELTTGVVRIAPDCGGLRPGHVYSLTAWVCDLGTPDPLQTSSPFKVTVVDLRVNVWPPRFDAPNGLYEGKLLEGVPIGSKVMQIGGGQPLRVSASDPEDLPIVFRADGGSGLGIFTVSDDGKSC</sequence>
<evidence type="ECO:0000256" key="2">
    <source>
        <dbReference type="ARBA" id="ARBA00022692"/>
    </source>
</evidence>
<dbReference type="PANTHER" id="PTHR24025">
    <property type="entry name" value="DESMOGLEIN FAMILY MEMBER"/>
    <property type="match status" value="1"/>
</dbReference>
<keyword evidence="11" id="KW-1185">Reference proteome</keyword>